<dbReference type="Proteomes" id="UP001220577">
    <property type="component" value="Chromosome"/>
</dbReference>
<reference evidence="3 4" key="1">
    <citation type="submission" date="2020-10" db="EMBL/GenBank/DDBJ databases">
        <title>Complete genome sequence of Corynebacterium ihumii DSM 45751.</title>
        <authorList>
            <person name="Ruckert C."/>
            <person name="Albersmeier A."/>
            <person name="Busche T."/>
            <person name="Jaenicke S."/>
            <person name="Winkler A."/>
            <person name="Friethjonsson O.H."/>
            <person name="Hreggviethsson G.O."/>
            <person name="Lambert C."/>
            <person name="Badcock D."/>
            <person name="Bernaerts K."/>
            <person name="Anne J."/>
            <person name="Economou A."/>
            <person name="Kalinowski J."/>
        </authorList>
    </citation>
    <scope>NUCLEOTIDE SEQUENCE [LARGE SCALE GENOMIC DNA]</scope>
    <source>
        <strain evidence="3 4">DSM 45751</strain>
    </source>
</reference>
<feature type="region of interest" description="Disordered" evidence="1">
    <location>
        <begin position="26"/>
        <end position="62"/>
    </location>
</feature>
<protein>
    <submittedName>
        <fullName evidence="3">Uncharacterized protein</fullName>
    </submittedName>
</protein>
<name>A0ABY7UFX6_9CORY</name>
<evidence type="ECO:0000256" key="2">
    <source>
        <dbReference type="SAM" id="Phobius"/>
    </source>
</evidence>
<evidence type="ECO:0000256" key="1">
    <source>
        <dbReference type="SAM" id="MobiDB-lite"/>
    </source>
</evidence>
<dbReference type="EMBL" id="CP063190">
    <property type="protein sequence ID" value="WCZ34977.1"/>
    <property type="molecule type" value="Genomic_DNA"/>
</dbReference>
<proteinExistence type="predicted"/>
<keyword evidence="2" id="KW-0472">Membrane</keyword>
<gene>
    <name evidence="3" type="ORF">CIHUM_07825</name>
</gene>
<accession>A0ABY7UFX6</accession>
<organism evidence="3 4">
    <name type="scientific">Corynebacterium ihumii</name>
    <dbReference type="NCBI Taxonomy" id="1232427"/>
    <lineage>
        <taxon>Bacteria</taxon>
        <taxon>Bacillati</taxon>
        <taxon>Actinomycetota</taxon>
        <taxon>Actinomycetes</taxon>
        <taxon>Mycobacteriales</taxon>
        <taxon>Corynebacteriaceae</taxon>
        <taxon>Corynebacterium</taxon>
    </lineage>
</organism>
<keyword evidence="4" id="KW-1185">Reference proteome</keyword>
<keyword evidence="2" id="KW-1133">Transmembrane helix</keyword>
<keyword evidence="2" id="KW-0812">Transmembrane</keyword>
<sequence length="95" mass="9695">MITAKVPTDSYADAGFSVVTTFADGSKRSSNAEIENSGKGVTLPEDPAPQPAPAQDGSGGSSTAQKLGLIFGVLALLVGAAAFAWPQLQQFLPKM</sequence>
<evidence type="ECO:0000313" key="3">
    <source>
        <dbReference type="EMBL" id="WCZ34977.1"/>
    </source>
</evidence>
<dbReference type="RefSeq" id="WP_034998422.1">
    <property type="nucleotide sequence ID" value="NZ_CP063190.1"/>
</dbReference>
<evidence type="ECO:0000313" key="4">
    <source>
        <dbReference type="Proteomes" id="UP001220577"/>
    </source>
</evidence>
<feature type="transmembrane region" description="Helical" evidence="2">
    <location>
        <begin position="67"/>
        <end position="85"/>
    </location>
</feature>